<evidence type="ECO:0000256" key="1">
    <source>
        <dbReference type="SAM" id="Phobius"/>
    </source>
</evidence>
<name>A0A5N5WXT5_9EURO</name>
<proteinExistence type="predicted"/>
<dbReference type="EMBL" id="ML732228">
    <property type="protein sequence ID" value="KAB8073368.1"/>
    <property type="molecule type" value="Genomic_DNA"/>
</dbReference>
<keyword evidence="1" id="KW-1133">Transmembrane helix</keyword>
<evidence type="ECO:0000313" key="3">
    <source>
        <dbReference type="Proteomes" id="UP000326565"/>
    </source>
</evidence>
<dbReference type="AlphaFoldDB" id="A0A5N5WXT5"/>
<accession>A0A5N5WXT5</accession>
<sequence length="69" mass="7568">MQDDRISKACTAFTSCHIGITAAITAATLLLSSKLKRAGDTFLVIVSNTMDNDPRWSLLSRLSICGFYR</sequence>
<organism evidence="2 3">
    <name type="scientific">Aspergillus leporis</name>
    <dbReference type="NCBI Taxonomy" id="41062"/>
    <lineage>
        <taxon>Eukaryota</taxon>
        <taxon>Fungi</taxon>
        <taxon>Dikarya</taxon>
        <taxon>Ascomycota</taxon>
        <taxon>Pezizomycotina</taxon>
        <taxon>Eurotiomycetes</taxon>
        <taxon>Eurotiomycetidae</taxon>
        <taxon>Eurotiales</taxon>
        <taxon>Aspergillaceae</taxon>
        <taxon>Aspergillus</taxon>
        <taxon>Aspergillus subgen. Circumdati</taxon>
    </lineage>
</organism>
<reference evidence="2 3" key="1">
    <citation type="submission" date="2019-04" db="EMBL/GenBank/DDBJ databases">
        <title>Friends and foes A comparative genomics study of 23 Aspergillus species from section Flavi.</title>
        <authorList>
            <consortium name="DOE Joint Genome Institute"/>
            <person name="Kjaerbolling I."/>
            <person name="Vesth T."/>
            <person name="Frisvad J.C."/>
            <person name="Nybo J.L."/>
            <person name="Theobald S."/>
            <person name="Kildgaard S."/>
            <person name="Isbrandt T."/>
            <person name="Kuo A."/>
            <person name="Sato A."/>
            <person name="Lyhne E.K."/>
            <person name="Kogle M.E."/>
            <person name="Wiebenga A."/>
            <person name="Kun R.S."/>
            <person name="Lubbers R.J."/>
            <person name="Makela M.R."/>
            <person name="Barry K."/>
            <person name="Chovatia M."/>
            <person name="Clum A."/>
            <person name="Daum C."/>
            <person name="Haridas S."/>
            <person name="He G."/>
            <person name="LaButti K."/>
            <person name="Lipzen A."/>
            <person name="Mondo S."/>
            <person name="Riley R."/>
            <person name="Salamov A."/>
            <person name="Simmons B.A."/>
            <person name="Magnuson J.K."/>
            <person name="Henrissat B."/>
            <person name="Mortensen U.H."/>
            <person name="Larsen T.O."/>
            <person name="Devries R.P."/>
            <person name="Grigoriev I.V."/>
            <person name="Machida M."/>
            <person name="Baker S.E."/>
            <person name="Andersen M.R."/>
        </authorList>
    </citation>
    <scope>NUCLEOTIDE SEQUENCE [LARGE SCALE GENOMIC DNA]</scope>
    <source>
        <strain evidence="2 3">CBS 151.66</strain>
    </source>
</reference>
<feature type="transmembrane region" description="Helical" evidence="1">
    <location>
        <begin position="12"/>
        <end position="31"/>
    </location>
</feature>
<protein>
    <submittedName>
        <fullName evidence="2">Uncharacterized protein</fullName>
    </submittedName>
</protein>
<gene>
    <name evidence="2" type="ORF">BDV29DRAFT_175588</name>
</gene>
<evidence type="ECO:0000313" key="2">
    <source>
        <dbReference type="EMBL" id="KAB8073368.1"/>
    </source>
</evidence>
<keyword evidence="1" id="KW-0472">Membrane</keyword>
<keyword evidence="3" id="KW-1185">Reference proteome</keyword>
<keyword evidence="1" id="KW-0812">Transmembrane</keyword>
<dbReference type="Proteomes" id="UP000326565">
    <property type="component" value="Unassembled WGS sequence"/>
</dbReference>